<organism evidence="2 3">
    <name type="scientific">Akkermansia massiliensis</name>
    <dbReference type="NCBI Taxonomy" id="2927224"/>
    <lineage>
        <taxon>Bacteria</taxon>
        <taxon>Pseudomonadati</taxon>
        <taxon>Verrucomicrobiota</taxon>
        <taxon>Verrucomicrobiia</taxon>
        <taxon>Verrucomicrobiales</taxon>
        <taxon>Akkermansiaceae</taxon>
        <taxon>Akkermansia</taxon>
    </lineage>
</organism>
<name>A0ABT0R6S9_9BACT</name>
<dbReference type="GeneID" id="84022906"/>
<gene>
    <name evidence="2" type="ORF">M8N44_03500</name>
</gene>
<dbReference type="Proteomes" id="UP001202031">
    <property type="component" value="Unassembled WGS sequence"/>
</dbReference>
<dbReference type="EMBL" id="JAMGSI010000001">
    <property type="protein sequence ID" value="MCL6656382.1"/>
    <property type="molecule type" value="Genomic_DNA"/>
</dbReference>
<accession>A0ABT0R6S9</accession>
<keyword evidence="3" id="KW-1185">Reference proteome</keyword>
<dbReference type="RefSeq" id="WP_215489906.1">
    <property type="nucleotide sequence ID" value="NZ_JAMGSI010000001.1"/>
</dbReference>
<keyword evidence="1" id="KW-1133">Transmembrane helix</keyword>
<keyword evidence="1" id="KW-0472">Membrane</keyword>
<evidence type="ECO:0000313" key="2">
    <source>
        <dbReference type="EMBL" id="MCL6656382.1"/>
    </source>
</evidence>
<feature type="transmembrane region" description="Helical" evidence="1">
    <location>
        <begin position="20"/>
        <end position="38"/>
    </location>
</feature>
<protein>
    <submittedName>
        <fullName evidence="2">Uncharacterized protein</fullName>
    </submittedName>
</protein>
<evidence type="ECO:0000256" key="1">
    <source>
        <dbReference type="SAM" id="Phobius"/>
    </source>
</evidence>
<reference evidence="2 3" key="1">
    <citation type="submission" date="2022-03" db="EMBL/GenBank/DDBJ databases">
        <title>Taxonomic description of new species and reclassification of some bacterial strains.</title>
        <authorList>
            <person name="Ndongo S."/>
        </authorList>
    </citation>
    <scope>NUCLEOTIDE SEQUENCE [LARGE SCALE GENOMIC DNA]</scope>
    <source>
        <strain evidence="2 3">Marseille-P6666</strain>
    </source>
</reference>
<sequence>MWGVIAEAAATMDAGSVGQMLAYLMGAGVIGGGGYAMGKARKSPQQSEDAQRVYLEDKFATREEVAEIKQQHRAEVSDLHARLTGITVKLNEMYGQQNMMIEILKSRKSL</sequence>
<proteinExistence type="predicted"/>
<keyword evidence="1" id="KW-0812">Transmembrane</keyword>
<comment type="caution">
    <text evidence="2">The sequence shown here is derived from an EMBL/GenBank/DDBJ whole genome shotgun (WGS) entry which is preliminary data.</text>
</comment>
<evidence type="ECO:0000313" key="3">
    <source>
        <dbReference type="Proteomes" id="UP001202031"/>
    </source>
</evidence>